<gene>
    <name evidence="5" type="ORF">LCGC14_1033600</name>
</gene>
<dbReference type="GO" id="GO:0003735">
    <property type="term" value="F:structural constituent of ribosome"/>
    <property type="evidence" value="ECO:0007669"/>
    <property type="project" value="InterPro"/>
</dbReference>
<evidence type="ECO:0000256" key="3">
    <source>
        <dbReference type="ARBA" id="ARBA00023274"/>
    </source>
</evidence>
<dbReference type="InterPro" id="IPR001911">
    <property type="entry name" value="Ribosomal_bS21"/>
</dbReference>
<sequence>MQVNVRGDGEAAFGQALVEFKKRVKRAGILEDLRKHEYYVKPSIKRKLKQQEAMKRRRREANARARSKTNRSRRGSTRPEGEWNQTERVEAEERR</sequence>
<dbReference type="NCBIfam" id="TIGR00030">
    <property type="entry name" value="S21p"/>
    <property type="match status" value="1"/>
</dbReference>
<evidence type="ECO:0008006" key="6">
    <source>
        <dbReference type="Google" id="ProtNLM"/>
    </source>
</evidence>
<protein>
    <recommendedName>
        <fullName evidence="6">30S ribosomal protein S21</fullName>
    </recommendedName>
</protein>
<dbReference type="AlphaFoldDB" id="A0A0F9QZV7"/>
<organism evidence="5">
    <name type="scientific">marine sediment metagenome</name>
    <dbReference type="NCBI Taxonomy" id="412755"/>
    <lineage>
        <taxon>unclassified sequences</taxon>
        <taxon>metagenomes</taxon>
        <taxon>ecological metagenomes</taxon>
    </lineage>
</organism>
<feature type="region of interest" description="Disordered" evidence="4">
    <location>
        <begin position="42"/>
        <end position="95"/>
    </location>
</feature>
<evidence type="ECO:0000256" key="4">
    <source>
        <dbReference type="SAM" id="MobiDB-lite"/>
    </source>
</evidence>
<dbReference type="GO" id="GO:0006412">
    <property type="term" value="P:translation"/>
    <property type="evidence" value="ECO:0007669"/>
    <property type="project" value="InterPro"/>
</dbReference>
<proteinExistence type="inferred from homology"/>
<dbReference type="GO" id="GO:1990904">
    <property type="term" value="C:ribonucleoprotein complex"/>
    <property type="evidence" value="ECO:0007669"/>
    <property type="project" value="UniProtKB-KW"/>
</dbReference>
<name>A0A0F9QZV7_9ZZZZ</name>
<evidence type="ECO:0000256" key="1">
    <source>
        <dbReference type="ARBA" id="ARBA00006640"/>
    </source>
</evidence>
<dbReference type="HAMAP" id="MF_00358">
    <property type="entry name" value="Ribosomal_bS21"/>
    <property type="match status" value="1"/>
</dbReference>
<dbReference type="InterPro" id="IPR038380">
    <property type="entry name" value="Ribosomal_bS21_sf"/>
</dbReference>
<dbReference type="EMBL" id="LAZR01004212">
    <property type="protein sequence ID" value="KKN10738.1"/>
    <property type="molecule type" value="Genomic_DNA"/>
</dbReference>
<evidence type="ECO:0000313" key="5">
    <source>
        <dbReference type="EMBL" id="KKN10738.1"/>
    </source>
</evidence>
<dbReference type="Pfam" id="PF01165">
    <property type="entry name" value="Ribosomal_S21"/>
    <property type="match status" value="1"/>
</dbReference>
<dbReference type="Gene3D" id="1.20.5.1150">
    <property type="entry name" value="Ribosomal protein S8"/>
    <property type="match status" value="1"/>
</dbReference>
<keyword evidence="3" id="KW-0687">Ribonucleoprotein</keyword>
<dbReference type="GO" id="GO:0005840">
    <property type="term" value="C:ribosome"/>
    <property type="evidence" value="ECO:0007669"/>
    <property type="project" value="UniProtKB-KW"/>
</dbReference>
<evidence type="ECO:0000256" key="2">
    <source>
        <dbReference type="ARBA" id="ARBA00022980"/>
    </source>
</evidence>
<feature type="compositionally biased region" description="Basic residues" evidence="4">
    <location>
        <begin position="55"/>
        <end position="76"/>
    </location>
</feature>
<feature type="compositionally biased region" description="Basic and acidic residues" evidence="4">
    <location>
        <begin position="77"/>
        <end position="95"/>
    </location>
</feature>
<comment type="caution">
    <text evidence="5">The sequence shown here is derived from an EMBL/GenBank/DDBJ whole genome shotgun (WGS) entry which is preliminary data.</text>
</comment>
<comment type="similarity">
    <text evidence="1">Belongs to the bacterial ribosomal protein bS21 family.</text>
</comment>
<accession>A0A0F9QZV7</accession>
<reference evidence="5" key="1">
    <citation type="journal article" date="2015" name="Nature">
        <title>Complex archaea that bridge the gap between prokaryotes and eukaryotes.</title>
        <authorList>
            <person name="Spang A."/>
            <person name="Saw J.H."/>
            <person name="Jorgensen S.L."/>
            <person name="Zaremba-Niedzwiedzka K."/>
            <person name="Martijn J."/>
            <person name="Lind A.E."/>
            <person name="van Eijk R."/>
            <person name="Schleper C."/>
            <person name="Guy L."/>
            <person name="Ettema T.J."/>
        </authorList>
    </citation>
    <scope>NUCLEOTIDE SEQUENCE</scope>
</reference>
<keyword evidence="2" id="KW-0689">Ribosomal protein</keyword>